<evidence type="ECO:0000313" key="8">
    <source>
        <dbReference type="EMBL" id="PWJ76059.1"/>
    </source>
</evidence>
<evidence type="ECO:0000256" key="2">
    <source>
        <dbReference type="ARBA" id="ARBA00022475"/>
    </source>
</evidence>
<dbReference type="InterPro" id="IPR002528">
    <property type="entry name" value="MATE_fam"/>
</dbReference>
<feature type="transmembrane region" description="Helical" evidence="6">
    <location>
        <begin position="50"/>
        <end position="75"/>
    </location>
</feature>
<protein>
    <submittedName>
        <fullName evidence="8">Na+-driven multidrug efflux pump</fullName>
    </submittedName>
</protein>
<dbReference type="EMBL" id="QGGY01000005">
    <property type="protein sequence ID" value="PWJ76059.1"/>
    <property type="molecule type" value="Genomic_DNA"/>
</dbReference>
<feature type="transmembrane region" description="Helical" evidence="6">
    <location>
        <begin position="275"/>
        <end position="296"/>
    </location>
</feature>
<dbReference type="GO" id="GO:0015297">
    <property type="term" value="F:antiporter activity"/>
    <property type="evidence" value="ECO:0007669"/>
    <property type="project" value="InterPro"/>
</dbReference>
<feature type="transmembrane region" description="Helical" evidence="6">
    <location>
        <begin position="130"/>
        <end position="150"/>
    </location>
</feature>
<dbReference type="Pfam" id="PF01554">
    <property type="entry name" value="MatE"/>
    <property type="match status" value="2"/>
</dbReference>
<feature type="domain" description="Histidine kinase/HSP90-like ATPase" evidence="7">
    <location>
        <begin position="455"/>
        <end position="567"/>
    </location>
</feature>
<feature type="transmembrane region" description="Helical" evidence="6">
    <location>
        <begin position="316"/>
        <end position="337"/>
    </location>
</feature>
<evidence type="ECO:0000256" key="6">
    <source>
        <dbReference type="SAM" id="Phobius"/>
    </source>
</evidence>
<feature type="transmembrane region" description="Helical" evidence="6">
    <location>
        <begin position="87"/>
        <end position="110"/>
    </location>
</feature>
<keyword evidence="3 6" id="KW-0812">Transmembrane</keyword>
<evidence type="ECO:0000256" key="5">
    <source>
        <dbReference type="ARBA" id="ARBA00023136"/>
    </source>
</evidence>
<comment type="subcellular location">
    <subcellularLocation>
        <location evidence="1">Cell membrane</location>
        <topology evidence="1">Multi-pass membrane protein</topology>
    </subcellularLocation>
</comment>
<gene>
    <name evidence="8" type="ORF">C7383_10593</name>
</gene>
<dbReference type="PANTHER" id="PTHR43823">
    <property type="entry name" value="SPORULATION PROTEIN YKVU"/>
    <property type="match status" value="1"/>
</dbReference>
<keyword evidence="4 6" id="KW-1133">Transmembrane helix</keyword>
<keyword evidence="9" id="KW-1185">Reference proteome</keyword>
<dbReference type="AlphaFoldDB" id="A0AB73T4Y3"/>
<proteinExistence type="predicted"/>
<evidence type="ECO:0000256" key="1">
    <source>
        <dbReference type="ARBA" id="ARBA00004651"/>
    </source>
</evidence>
<sequence length="572" mass="62723">MNNKWFEKRLFLKFFLPALLSSLGLAAGGIADSFYIGRTMNESGLFILGAASPIYMIFSTISIGIASGGAIHFASSLSEGKAEEGNTIFSSVIIIDFLVITALSVLGLIFVQPLVKLLGCTKDMELYGSMLSYVRLMLITAPILFMQAPLQYFVHTDNAPKLASTALVIGNICDCAFGFLFIVLLKSGVQGSVWSTVCGAVVMEALCVSHLVKGKGMLKLKNIVFPKLIQAARSFYTGFAAATQFLYQFIIILAFNHILLKLGGESMVAVFDITVNAGTLVTAIADAVVLTMIPLVSTFFGERNRGSMRQSLKLSLVYGISITAVFSGSLIFFARGYCGVFGVTESNLSIGSYAMQMYMLSIIIACVSSIISAYLQNTGLEKYSYIIMGLRGLFVLLPCGLLLSMGGYRLFWLCYPITEAFVLLVTGVFYLFVKLSGKSLLKDFSGCHVFSETFSGTCEQISDTCERIQQFIENDGASPRKAYFVSLAVDETCRLIAENGNRLLLQLTLVNEHGEYTLHIRDNAKQDFNPFDIDENDDKGLGLKIIKNQAKHFYYRRFVGYNTLTVVFEGGK</sequence>
<keyword evidence="5 6" id="KW-0472">Membrane</keyword>
<evidence type="ECO:0000256" key="4">
    <source>
        <dbReference type="ARBA" id="ARBA00022989"/>
    </source>
</evidence>
<dbReference type="Proteomes" id="UP000245412">
    <property type="component" value="Unassembled WGS sequence"/>
</dbReference>
<name>A0AB73T4Y3_9FIRM</name>
<feature type="transmembrane region" description="Helical" evidence="6">
    <location>
        <begin position="162"/>
        <end position="185"/>
    </location>
</feature>
<dbReference type="GO" id="GO:0042910">
    <property type="term" value="F:xenobiotic transmembrane transporter activity"/>
    <property type="evidence" value="ECO:0007669"/>
    <property type="project" value="InterPro"/>
</dbReference>
<dbReference type="GO" id="GO:0005886">
    <property type="term" value="C:plasma membrane"/>
    <property type="evidence" value="ECO:0007669"/>
    <property type="project" value="UniProtKB-SubCell"/>
</dbReference>
<dbReference type="InterPro" id="IPR051327">
    <property type="entry name" value="MATE_MepA_subfamily"/>
</dbReference>
<feature type="transmembrane region" description="Helical" evidence="6">
    <location>
        <begin position="383"/>
        <end position="404"/>
    </location>
</feature>
<feature type="transmembrane region" description="Helical" evidence="6">
    <location>
        <begin position="410"/>
        <end position="433"/>
    </location>
</feature>
<accession>A0AB73T4Y3</accession>
<dbReference type="RefSeq" id="WP_187374276.1">
    <property type="nucleotide sequence ID" value="NZ_CABJAT010000005.1"/>
</dbReference>
<dbReference type="Pfam" id="PF13581">
    <property type="entry name" value="HATPase_c_2"/>
    <property type="match status" value="1"/>
</dbReference>
<evidence type="ECO:0000256" key="3">
    <source>
        <dbReference type="ARBA" id="ARBA00022692"/>
    </source>
</evidence>
<organism evidence="8 9">
    <name type="scientific">Murimonas intestini</name>
    <dbReference type="NCBI Taxonomy" id="1337051"/>
    <lineage>
        <taxon>Bacteria</taxon>
        <taxon>Bacillati</taxon>
        <taxon>Bacillota</taxon>
        <taxon>Clostridia</taxon>
        <taxon>Lachnospirales</taxon>
        <taxon>Lachnospiraceae</taxon>
        <taxon>Murimonas</taxon>
    </lineage>
</organism>
<feature type="transmembrane region" description="Helical" evidence="6">
    <location>
        <begin position="357"/>
        <end position="376"/>
    </location>
</feature>
<keyword evidence="2" id="KW-1003">Cell membrane</keyword>
<comment type="caution">
    <text evidence="8">The sequence shown here is derived from an EMBL/GenBank/DDBJ whole genome shotgun (WGS) entry which is preliminary data.</text>
</comment>
<dbReference type="InterPro" id="IPR003594">
    <property type="entry name" value="HATPase_dom"/>
</dbReference>
<dbReference type="PANTHER" id="PTHR43823:SF3">
    <property type="entry name" value="MULTIDRUG EXPORT PROTEIN MEPA"/>
    <property type="match status" value="1"/>
</dbReference>
<reference evidence="8 9" key="1">
    <citation type="submission" date="2018-05" db="EMBL/GenBank/DDBJ databases">
        <authorList>
            <person name="Goeker M."/>
            <person name="Huntemann M."/>
            <person name="Clum A."/>
            <person name="Pillay M."/>
            <person name="Palaniappan K."/>
            <person name="Varghese N."/>
            <person name="Mikhailova N."/>
            <person name="Stamatis D."/>
            <person name="Reddy T."/>
            <person name="Daum C."/>
            <person name="Shapiro N."/>
            <person name="Ivanova N."/>
            <person name="Kyrpides N."/>
            <person name="Woyke T."/>
        </authorList>
    </citation>
    <scope>NUCLEOTIDE SEQUENCE [LARGE SCALE GENOMIC DNA]</scope>
    <source>
        <strain evidence="8 9">DSM 26524</strain>
    </source>
</reference>
<feature type="transmembrane region" description="Helical" evidence="6">
    <location>
        <begin position="233"/>
        <end position="255"/>
    </location>
</feature>
<evidence type="ECO:0000259" key="7">
    <source>
        <dbReference type="Pfam" id="PF13581"/>
    </source>
</evidence>
<evidence type="ECO:0000313" key="9">
    <source>
        <dbReference type="Proteomes" id="UP000245412"/>
    </source>
</evidence>